<accession>A0A3G2T6V1</accession>
<evidence type="ECO:0008006" key="3">
    <source>
        <dbReference type="Google" id="ProtNLM"/>
    </source>
</evidence>
<dbReference type="Proteomes" id="UP000279962">
    <property type="component" value="Chromosome"/>
</dbReference>
<evidence type="ECO:0000313" key="2">
    <source>
        <dbReference type="Proteomes" id="UP000279962"/>
    </source>
</evidence>
<sequence>MVGFGSVFDKTYAQMDTDGKNATSWGLKNSLGGVYGEGGFLGTSDPAEIVRSLNEFIGEISGQIPSVSTGSSTIPKDALNPEIIQPFSYFPQFEPKVESANLQQLWLGNLKKYYVVNNGVYSNAAGGSSSIVVKDNKLQDLSDIWAKSGISYPNTTPIFQKGGALSKLLLGTTVVDKKTVGRKLLTDYTFGGSTNLDLNQISYTYTTDTATKADPKARALMALLGYTIPETTQTSGLDLTKLTPDLRQMGSVMHSLPLLLTQSGQPVATLNNGKVVIDSSDRQDYVLFGTTQGLVQVVDAKDGVEKFSFIPNEIINRQPETFKLNGGALTGGKDSLYYGMDGEWVSHTVYVSDKDGKLTVQDAVRNALGTQEDKENLEGKQWVYGGMRMGGRSYYALDLTNINTPKVKFHIDPTTGKVYSQDHPTGQTYDVLQNMGQSWSKPKLDYINWKGQRKLVMFVGGGYDAGGPNGDGTYSTGGVRTGYQGYEYYNYKQNEATCTVNDNTCGTGSKGAGVYMFDADNGDLLWYVDANAPKTGGGSSPSSGGVVDLTTAHLVNENLKYSVASEIKTVDRNNDGVVDHIYFGDLAGQAFRVDFKNDGSKTKFDSQITRVLNLHKNDGTSPRFYYPPVFTAHHSVGKNEGGNIVMAIFISGNKSSPLLGTADSPLTTGKRNSTGLEFDGVYAVYEYQIFPTGSYYPSNSTADKTLATSATAASLTQLMPLSQLVKATTDTVQRGAMINSSNGWGGWYYKFNNKAEVTTSVTEAIRSTNASVIKGIAPLIAMDGNLYVTMFDSSEAGTSSSCGAGVKGQSFTKRICLPTGVCPELADYTYNLGAGIVSLSVGPIDDNGGKGIIVPDPDKAGPFCKGSDCLGKPNFIPSTNALKFIPNRWYERYGKAS</sequence>
<dbReference type="EMBL" id="CP033133">
    <property type="protein sequence ID" value="AYO55811.1"/>
    <property type="molecule type" value="Genomic_DNA"/>
</dbReference>
<proteinExistence type="predicted"/>
<name>A0A3G2T6V1_9GAMM</name>
<evidence type="ECO:0000313" key="1">
    <source>
        <dbReference type="EMBL" id="AYO55811.1"/>
    </source>
</evidence>
<organism evidence="1 2">
    <name type="scientific">Acinetobacter wuhouensis</name>
    <dbReference type="NCBI Taxonomy" id="1879050"/>
    <lineage>
        <taxon>Bacteria</taxon>
        <taxon>Pseudomonadati</taxon>
        <taxon>Pseudomonadota</taxon>
        <taxon>Gammaproteobacteria</taxon>
        <taxon>Moraxellales</taxon>
        <taxon>Moraxellaceae</taxon>
        <taxon>Acinetobacter</taxon>
    </lineage>
</organism>
<dbReference type="AlphaFoldDB" id="A0A3G2T6V1"/>
<gene>
    <name evidence="1" type="ORF">CDG68_20145</name>
</gene>
<dbReference type="SUPFAM" id="SSF50998">
    <property type="entry name" value="Quinoprotein alcohol dehydrogenase-like"/>
    <property type="match status" value="1"/>
</dbReference>
<protein>
    <recommendedName>
        <fullName evidence="3">PilC beta-propeller domain-containing protein</fullName>
    </recommendedName>
</protein>
<reference evidence="1 2" key="1">
    <citation type="submission" date="2018-10" db="EMBL/GenBank/DDBJ databases">
        <title>The complete genome of Acinetobacter wuhouensis strain WCHAW010062.</title>
        <authorList>
            <person name="Hu Y."/>
            <person name="Long H."/>
            <person name="Feng Y."/>
            <person name="Zong Z."/>
        </authorList>
    </citation>
    <scope>NUCLEOTIDE SEQUENCE [LARGE SCALE GENOMIC DNA]</scope>
    <source>
        <strain evidence="1 2">WCHAW010062</strain>
    </source>
</reference>
<dbReference type="InterPro" id="IPR011047">
    <property type="entry name" value="Quinoprotein_ADH-like_sf"/>
</dbReference>